<keyword evidence="4 9" id="KW-0547">Nucleotide-binding</keyword>
<comment type="similarity">
    <text evidence="10">Belongs to the protein kinase superfamily.</text>
</comment>
<keyword evidence="6 9" id="KW-0067">ATP-binding</keyword>
<evidence type="ECO:0000256" key="9">
    <source>
        <dbReference type="PROSITE-ProRule" id="PRU10141"/>
    </source>
</evidence>
<dbReference type="InterPro" id="IPR008271">
    <property type="entry name" value="Ser/Thr_kinase_AS"/>
</dbReference>
<comment type="catalytic activity">
    <reaction evidence="7">
        <text>L-threonyl-[protein] + ATP = O-phospho-L-threonyl-[protein] + ADP + H(+)</text>
        <dbReference type="Rhea" id="RHEA:46608"/>
        <dbReference type="Rhea" id="RHEA-COMP:11060"/>
        <dbReference type="Rhea" id="RHEA-COMP:11605"/>
        <dbReference type="ChEBI" id="CHEBI:15378"/>
        <dbReference type="ChEBI" id="CHEBI:30013"/>
        <dbReference type="ChEBI" id="CHEBI:30616"/>
        <dbReference type="ChEBI" id="CHEBI:61977"/>
        <dbReference type="ChEBI" id="CHEBI:456216"/>
        <dbReference type="EC" id="2.7.11.1"/>
    </reaction>
</comment>
<evidence type="ECO:0000256" key="4">
    <source>
        <dbReference type="ARBA" id="ARBA00022741"/>
    </source>
</evidence>
<comment type="catalytic activity">
    <reaction evidence="8">
        <text>L-seryl-[protein] + ATP = O-phospho-L-seryl-[protein] + ADP + H(+)</text>
        <dbReference type="Rhea" id="RHEA:17989"/>
        <dbReference type="Rhea" id="RHEA-COMP:9863"/>
        <dbReference type="Rhea" id="RHEA-COMP:11604"/>
        <dbReference type="ChEBI" id="CHEBI:15378"/>
        <dbReference type="ChEBI" id="CHEBI:29999"/>
        <dbReference type="ChEBI" id="CHEBI:30616"/>
        <dbReference type="ChEBI" id="CHEBI:83421"/>
        <dbReference type="ChEBI" id="CHEBI:456216"/>
        <dbReference type="EC" id="2.7.11.1"/>
    </reaction>
</comment>
<evidence type="ECO:0000259" key="11">
    <source>
        <dbReference type="PROSITE" id="PS50011"/>
    </source>
</evidence>
<keyword evidence="2 10" id="KW-0723">Serine/threonine-protein kinase</keyword>
<dbReference type="GO" id="GO:0005524">
    <property type="term" value="F:ATP binding"/>
    <property type="evidence" value="ECO:0007669"/>
    <property type="project" value="UniProtKB-UniRule"/>
</dbReference>
<accession>A0A8B9GTV2</accession>
<dbReference type="PROSITE" id="PS00107">
    <property type="entry name" value="PROTEIN_KINASE_ATP"/>
    <property type="match status" value="1"/>
</dbReference>
<proteinExistence type="inferred from homology"/>
<dbReference type="Ensembl" id="ENSAMXT00005002680.1">
    <property type="protein sequence ID" value="ENSAMXP00005002403.1"/>
    <property type="gene ID" value="ENSAMXG00005001343.1"/>
</dbReference>
<dbReference type="Pfam" id="PF00069">
    <property type="entry name" value="Pkinase"/>
    <property type="match status" value="1"/>
</dbReference>
<dbReference type="InterPro" id="IPR051681">
    <property type="entry name" value="Ser/Thr_Kinases-Pseudokinases"/>
</dbReference>
<dbReference type="Gene3D" id="3.30.200.20">
    <property type="entry name" value="Phosphorylase Kinase, domain 1"/>
    <property type="match status" value="1"/>
</dbReference>
<dbReference type="CDD" id="cd13979">
    <property type="entry name" value="STKc_Mos"/>
    <property type="match status" value="1"/>
</dbReference>
<dbReference type="PANTHER" id="PTHR44329:SF285">
    <property type="entry name" value="V-MOS MOLONEY MURINE SARCOMA VIRAL ONCO HOMOLOG"/>
    <property type="match status" value="1"/>
</dbReference>
<dbReference type="InterPro" id="IPR011009">
    <property type="entry name" value="Kinase-like_dom_sf"/>
</dbReference>
<feature type="domain" description="Protein kinase" evidence="11">
    <location>
        <begin position="60"/>
        <end position="310"/>
    </location>
</feature>
<feature type="binding site" evidence="9">
    <location>
        <position position="87"/>
    </location>
    <ligand>
        <name>ATP</name>
        <dbReference type="ChEBI" id="CHEBI:30616"/>
    </ligand>
</feature>
<dbReference type="InterPro" id="IPR017441">
    <property type="entry name" value="Protein_kinase_ATP_BS"/>
</dbReference>
<dbReference type="SMART" id="SM00220">
    <property type="entry name" value="S_TKc"/>
    <property type="match status" value="1"/>
</dbReference>
<sequence length="318" mass="34810">MPSPIPVTRLLPRGFGLDLGTLSSPLSRRAGASSSLRVPTATHGKLAQRLWSSAVQWRELHELEPIGCGGFGMVFKGTYFGETVAVKRVRRARNTLASRQSFWAELNAAHLRHDNLVRVIAGRVGTIVMEFAGDVSLQQVIYGAGPLPPELCVRYASDVVCALRHLHAHGVAHLDLKPANVLVSRAGVCKLADFGCSLQLGRDHAACALEIGGTYTHRAPELLRGERVTARADVYSFGVTLWQLLTRDVPYRGERQCVIYAVVAYGLRPQLDRDVFHRSSAGRACAELVSCCWSAEPNLRPSAEQLHSDLQQISLLVF</sequence>
<reference evidence="12" key="1">
    <citation type="submission" date="2025-08" db="UniProtKB">
        <authorList>
            <consortium name="Ensembl"/>
        </authorList>
    </citation>
    <scope>IDENTIFICATION</scope>
</reference>
<dbReference type="SUPFAM" id="SSF56112">
    <property type="entry name" value="Protein kinase-like (PK-like)"/>
    <property type="match status" value="1"/>
</dbReference>
<evidence type="ECO:0000256" key="10">
    <source>
        <dbReference type="RuleBase" id="RU000304"/>
    </source>
</evidence>
<evidence type="ECO:0000256" key="1">
    <source>
        <dbReference type="ARBA" id="ARBA00012513"/>
    </source>
</evidence>
<dbReference type="GO" id="GO:0004674">
    <property type="term" value="F:protein serine/threonine kinase activity"/>
    <property type="evidence" value="ECO:0007669"/>
    <property type="project" value="UniProtKB-KW"/>
</dbReference>
<evidence type="ECO:0000313" key="12">
    <source>
        <dbReference type="Ensembl" id="ENSAMXP00005002403.1"/>
    </source>
</evidence>
<evidence type="ECO:0000256" key="8">
    <source>
        <dbReference type="ARBA" id="ARBA00048679"/>
    </source>
</evidence>
<dbReference type="PROSITE" id="PS00108">
    <property type="entry name" value="PROTEIN_KINASE_ST"/>
    <property type="match status" value="1"/>
</dbReference>
<organism evidence="12 13">
    <name type="scientific">Astyanax mexicanus</name>
    <name type="common">Blind cave fish</name>
    <name type="synonym">Astyanax fasciatus mexicanus</name>
    <dbReference type="NCBI Taxonomy" id="7994"/>
    <lineage>
        <taxon>Eukaryota</taxon>
        <taxon>Metazoa</taxon>
        <taxon>Chordata</taxon>
        <taxon>Craniata</taxon>
        <taxon>Vertebrata</taxon>
        <taxon>Euteleostomi</taxon>
        <taxon>Actinopterygii</taxon>
        <taxon>Neopterygii</taxon>
        <taxon>Teleostei</taxon>
        <taxon>Ostariophysi</taxon>
        <taxon>Characiformes</taxon>
        <taxon>Characoidei</taxon>
        <taxon>Acestrorhamphidae</taxon>
        <taxon>Acestrorhamphinae</taxon>
        <taxon>Astyanax</taxon>
    </lineage>
</organism>
<dbReference type="PROSITE" id="PS50011">
    <property type="entry name" value="PROTEIN_KINASE_DOM"/>
    <property type="match status" value="1"/>
</dbReference>
<dbReference type="PANTHER" id="PTHR44329">
    <property type="entry name" value="SERINE/THREONINE-PROTEIN KINASE TNNI3K-RELATED"/>
    <property type="match status" value="1"/>
</dbReference>
<dbReference type="Proteomes" id="UP000694621">
    <property type="component" value="Unplaced"/>
</dbReference>
<dbReference type="AlphaFoldDB" id="A0A8B9GTV2"/>
<keyword evidence="5" id="KW-0418">Kinase</keyword>
<dbReference type="FunFam" id="1.10.510.10:FF:000490">
    <property type="entry name" value="Proto-oncogene serine/threonine-protein kinase mos"/>
    <property type="match status" value="1"/>
</dbReference>
<evidence type="ECO:0000256" key="6">
    <source>
        <dbReference type="ARBA" id="ARBA00022840"/>
    </source>
</evidence>
<evidence type="ECO:0000256" key="3">
    <source>
        <dbReference type="ARBA" id="ARBA00022679"/>
    </source>
</evidence>
<dbReference type="Gene3D" id="1.10.510.10">
    <property type="entry name" value="Transferase(Phosphotransferase) domain 1"/>
    <property type="match status" value="1"/>
</dbReference>
<evidence type="ECO:0000256" key="7">
    <source>
        <dbReference type="ARBA" id="ARBA00047899"/>
    </source>
</evidence>
<dbReference type="EC" id="2.7.11.1" evidence="1"/>
<evidence type="ECO:0000256" key="2">
    <source>
        <dbReference type="ARBA" id="ARBA00022527"/>
    </source>
</evidence>
<dbReference type="InterPro" id="IPR000719">
    <property type="entry name" value="Prot_kinase_dom"/>
</dbReference>
<protein>
    <recommendedName>
        <fullName evidence="1">non-specific serine/threonine protein kinase</fullName>
        <ecNumber evidence="1">2.7.11.1</ecNumber>
    </recommendedName>
</protein>
<name>A0A8B9GTV2_ASTMX</name>
<evidence type="ECO:0000313" key="13">
    <source>
        <dbReference type="Proteomes" id="UP000694621"/>
    </source>
</evidence>
<dbReference type="PIRSF" id="PIRSF000654">
    <property type="entry name" value="Integrin-linked_kinase"/>
    <property type="match status" value="1"/>
</dbReference>
<keyword evidence="3" id="KW-0808">Transferase</keyword>
<evidence type="ECO:0000256" key="5">
    <source>
        <dbReference type="ARBA" id="ARBA00022777"/>
    </source>
</evidence>